<protein>
    <submittedName>
        <fullName evidence="1">Uncharacterized protein</fullName>
    </submittedName>
</protein>
<organism evidence="1 2">
    <name type="scientific">Eumeta variegata</name>
    <name type="common">Bagworm moth</name>
    <name type="synonym">Eumeta japonica</name>
    <dbReference type="NCBI Taxonomy" id="151549"/>
    <lineage>
        <taxon>Eukaryota</taxon>
        <taxon>Metazoa</taxon>
        <taxon>Ecdysozoa</taxon>
        <taxon>Arthropoda</taxon>
        <taxon>Hexapoda</taxon>
        <taxon>Insecta</taxon>
        <taxon>Pterygota</taxon>
        <taxon>Neoptera</taxon>
        <taxon>Endopterygota</taxon>
        <taxon>Lepidoptera</taxon>
        <taxon>Glossata</taxon>
        <taxon>Ditrysia</taxon>
        <taxon>Tineoidea</taxon>
        <taxon>Psychidae</taxon>
        <taxon>Oiketicinae</taxon>
        <taxon>Eumeta</taxon>
    </lineage>
</organism>
<proteinExistence type="predicted"/>
<evidence type="ECO:0000313" key="1">
    <source>
        <dbReference type="EMBL" id="GBP78370.1"/>
    </source>
</evidence>
<accession>A0A4C1YT63</accession>
<reference evidence="1 2" key="1">
    <citation type="journal article" date="2019" name="Commun. Biol.">
        <title>The bagworm genome reveals a unique fibroin gene that provides high tensile strength.</title>
        <authorList>
            <person name="Kono N."/>
            <person name="Nakamura H."/>
            <person name="Ohtoshi R."/>
            <person name="Tomita M."/>
            <person name="Numata K."/>
            <person name="Arakawa K."/>
        </authorList>
    </citation>
    <scope>NUCLEOTIDE SEQUENCE [LARGE SCALE GENOMIC DNA]</scope>
</reference>
<dbReference type="OrthoDB" id="616263at2759"/>
<dbReference type="AlphaFoldDB" id="A0A4C1YT63"/>
<comment type="caution">
    <text evidence="1">The sequence shown here is derived from an EMBL/GenBank/DDBJ whole genome shotgun (WGS) entry which is preliminary data.</text>
</comment>
<keyword evidence="2" id="KW-1185">Reference proteome</keyword>
<evidence type="ECO:0000313" key="2">
    <source>
        <dbReference type="Proteomes" id="UP000299102"/>
    </source>
</evidence>
<sequence>MVGLKGIIIRYELLVPFKTINSNLYYQQLMRLKCTIEETQEKLIAEGGFPFRYGNFWILSGGSVYRLANKSLQ</sequence>
<gene>
    <name evidence="1" type="ORF">EVAR_25706_1</name>
</gene>
<name>A0A4C1YT63_EUMVA</name>
<dbReference type="EMBL" id="BGZK01001367">
    <property type="protein sequence ID" value="GBP78370.1"/>
    <property type="molecule type" value="Genomic_DNA"/>
</dbReference>
<dbReference type="Proteomes" id="UP000299102">
    <property type="component" value="Unassembled WGS sequence"/>
</dbReference>